<dbReference type="EMBL" id="HBUF01340400">
    <property type="protein sequence ID" value="CAG6702282.1"/>
    <property type="molecule type" value="Transcribed_RNA"/>
</dbReference>
<dbReference type="AlphaFoldDB" id="A0A8D8UA67"/>
<keyword evidence="2" id="KW-0472">Membrane</keyword>
<keyword evidence="2" id="KW-0812">Transmembrane</keyword>
<feature type="region of interest" description="Disordered" evidence="1">
    <location>
        <begin position="38"/>
        <end position="98"/>
    </location>
</feature>
<proteinExistence type="predicted"/>
<reference evidence="3" key="1">
    <citation type="submission" date="2021-05" db="EMBL/GenBank/DDBJ databases">
        <authorList>
            <person name="Alioto T."/>
            <person name="Alioto T."/>
            <person name="Gomez Garrido J."/>
        </authorList>
    </citation>
    <scope>NUCLEOTIDE SEQUENCE</scope>
</reference>
<feature type="compositionally biased region" description="Low complexity" evidence="1">
    <location>
        <begin position="38"/>
        <end position="49"/>
    </location>
</feature>
<dbReference type="EMBL" id="HBUF01340401">
    <property type="protein sequence ID" value="CAG6702286.1"/>
    <property type="molecule type" value="Transcribed_RNA"/>
</dbReference>
<sequence length="116" mass="12601">MHCQLMYSNYKIMHCIFILFLPSFFNPSLFYLYVQGVSGESTPSGSEVPSSPPCPPSSRCGSPNRNTTSPAHPLCTGNVSKPCPSRSAATTTRNKNDGHCVLLPNLCVRVCVFVCV</sequence>
<organism evidence="3">
    <name type="scientific">Cacopsylla melanoneura</name>
    <dbReference type="NCBI Taxonomy" id="428564"/>
    <lineage>
        <taxon>Eukaryota</taxon>
        <taxon>Metazoa</taxon>
        <taxon>Ecdysozoa</taxon>
        <taxon>Arthropoda</taxon>
        <taxon>Hexapoda</taxon>
        <taxon>Insecta</taxon>
        <taxon>Pterygota</taxon>
        <taxon>Neoptera</taxon>
        <taxon>Paraneoptera</taxon>
        <taxon>Hemiptera</taxon>
        <taxon>Sternorrhyncha</taxon>
        <taxon>Psylloidea</taxon>
        <taxon>Psyllidae</taxon>
        <taxon>Psyllinae</taxon>
        <taxon>Cacopsylla</taxon>
    </lineage>
</organism>
<feature type="transmembrane region" description="Helical" evidence="2">
    <location>
        <begin position="12"/>
        <end position="34"/>
    </location>
</feature>
<name>A0A8D8UA67_9HEMI</name>
<keyword evidence="2" id="KW-1133">Transmembrane helix</keyword>
<evidence type="ECO:0000256" key="1">
    <source>
        <dbReference type="SAM" id="MobiDB-lite"/>
    </source>
</evidence>
<dbReference type="EMBL" id="HBUF01340402">
    <property type="protein sequence ID" value="CAG6702293.1"/>
    <property type="molecule type" value="Transcribed_RNA"/>
</dbReference>
<evidence type="ECO:0000313" key="3">
    <source>
        <dbReference type="EMBL" id="CAG6702293.1"/>
    </source>
</evidence>
<accession>A0A8D8UA67</accession>
<protein>
    <submittedName>
        <fullName evidence="3">Uncharacterized protein</fullName>
    </submittedName>
</protein>
<evidence type="ECO:0000256" key="2">
    <source>
        <dbReference type="SAM" id="Phobius"/>
    </source>
</evidence>